<dbReference type="PANTHER" id="PTHR38705:SF1">
    <property type="entry name" value="PROTEIN RDS1"/>
    <property type="match status" value="1"/>
</dbReference>
<gene>
    <name evidence="2" type="ORF">EIP91_001573</name>
</gene>
<accession>A0A4R0RGC1</accession>
<sequence>MLFSTLLAALTGASVVLGAPSLVKRQSNGTTPAASVNDTQVLQFAMTLELLENAFYTQGLQKFDQAAFEAAGYPFWVRNRFEQIAEHEATHVDFLRAALGADAVSACEYNFPLTDVKTFTAVSMALETTGQSAYMGAAAVLTDKNTLTTAATILTVEARQAAWVGSAVLKGPAWDGPFETPLGFNGVFSIASQFLVSCPASNPPLPVTNLTALTVNPAAPTHGATVTLNFTQPANADSSSLFLAFLRGQSPVFAPIQSGGNGTFTATVPQGLQGTIYAAVVSNNTAAATADANLLTGLAMFEFPFDSFANNNVTSS</sequence>
<dbReference type="AlphaFoldDB" id="A0A4R0RGC1"/>
<evidence type="ECO:0000256" key="1">
    <source>
        <dbReference type="SAM" id="SignalP"/>
    </source>
</evidence>
<keyword evidence="1" id="KW-0732">Signal</keyword>
<dbReference type="EMBL" id="RWJN01000141">
    <property type="protein sequence ID" value="TCD66282.1"/>
    <property type="molecule type" value="Genomic_DNA"/>
</dbReference>
<evidence type="ECO:0000313" key="3">
    <source>
        <dbReference type="Proteomes" id="UP000292702"/>
    </source>
</evidence>
<dbReference type="InterPro" id="IPR039254">
    <property type="entry name" value="Rds1"/>
</dbReference>
<dbReference type="InterPro" id="IPR009078">
    <property type="entry name" value="Ferritin-like_SF"/>
</dbReference>
<dbReference type="PANTHER" id="PTHR38705">
    <property type="entry name" value="PROTEIN RDS1"/>
    <property type="match status" value="1"/>
</dbReference>
<organism evidence="2 3">
    <name type="scientific">Steccherinum ochraceum</name>
    <dbReference type="NCBI Taxonomy" id="92696"/>
    <lineage>
        <taxon>Eukaryota</taxon>
        <taxon>Fungi</taxon>
        <taxon>Dikarya</taxon>
        <taxon>Basidiomycota</taxon>
        <taxon>Agaricomycotina</taxon>
        <taxon>Agaricomycetes</taxon>
        <taxon>Polyporales</taxon>
        <taxon>Steccherinaceae</taxon>
        <taxon>Steccherinum</taxon>
    </lineage>
</organism>
<dbReference type="Proteomes" id="UP000292702">
    <property type="component" value="Unassembled WGS sequence"/>
</dbReference>
<name>A0A4R0RGC1_9APHY</name>
<dbReference type="STRING" id="92696.A0A4R0RGC1"/>
<evidence type="ECO:0008006" key="4">
    <source>
        <dbReference type="Google" id="ProtNLM"/>
    </source>
</evidence>
<comment type="caution">
    <text evidence="2">The sequence shown here is derived from an EMBL/GenBank/DDBJ whole genome shotgun (WGS) entry which is preliminary data.</text>
</comment>
<proteinExistence type="predicted"/>
<reference evidence="2 3" key="1">
    <citation type="submission" date="2018-11" db="EMBL/GenBank/DDBJ databases">
        <title>Genome assembly of Steccherinum ochraceum LE-BIN_3174, the white-rot fungus of the Steccherinaceae family (The Residual Polyporoid clade, Polyporales, Basidiomycota).</title>
        <authorList>
            <person name="Fedorova T.V."/>
            <person name="Glazunova O.A."/>
            <person name="Landesman E.O."/>
            <person name="Moiseenko K.V."/>
            <person name="Psurtseva N.V."/>
            <person name="Savinova O.S."/>
            <person name="Shakhova N.V."/>
            <person name="Tyazhelova T.V."/>
            <person name="Vasina D.V."/>
        </authorList>
    </citation>
    <scope>NUCLEOTIDE SEQUENCE [LARGE SCALE GENOMIC DNA]</scope>
    <source>
        <strain evidence="2 3">LE-BIN_3174</strain>
    </source>
</reference>
<feature type="chain" id="PRO_5020970961" description="Stress response protein rds1p" evidence="1">
    <location>
        <begin position="19"/>
        <end position="316"/>
    </location>
</feature>
<feature type="signal peptide" evidence="1">
    <location>
        <begin position="1"/>
        <end position="18"/>
    </location>
</feature>
<dbReference type="SUPFAM" id="SSF47240">
    <property type="entry name" value="Ferritin-like"/>
    <property type="match status" value="1"/>
</dbReference>
<protein>
    <recommendedName>
        <fullName evidence="4">Stress response protein rds1p</fullName>
    </recommendedName>
</protein>
<keyword evidence="3" id="KW-1185">Reference proteome</keyword>
<evidence type="ECO:0000313" key="2">
    <source>
        <dbReference type="EMBL" id="TCD66282.1"/>
    </source>
</evidence>
<dbReference type="Pfam" id="PF13668">
    <property type="entry name" value="Ferritin_2"/>
    <property type="match status" value="1"/>
</dbReference>
<dbReference type="OrthoDB" id="1001765at2759"/>